<feature type="domain" description="TonB-dependent receptor-like beta-barrel" evidence="14">
    <location>
        <begin position="261"/>
        <end position="667"/>
    </location>
</feature>
<dbReference type="RefSeq" id="WP_276728733.1">
    <property type="nucleotide sequence ID" value="NZ_JAFKMR010000013.1"/>
</dbReference>
<feature type="domain" description="TonB-dependent receptor plug" evidence="15">
    <location>
        <begin position="67"/>
        <end position="166"/>
    </location>
</feature>
<dbReference type="InterPro" id="IPR039426">
    <property type="entry name" value="TonB-dep_rcpt-like"/>
</dbReference>
<keyword evidence="6 13" id="KW-0732">Signal</keyword>
<dbReference type="PANTHER" id="PTHR30069:SF29">
    <property type="entry name" value="HEMOGLOBIN AND HEMOGLOBIN-HAPTOGLOBIN-BINDING PROTEIN 1-RELATED"/>
    <property type="match status" value="1"/>
</dbReference>
<evidence type="ECO:0000313" key="16">
    <source>
        <dbReference type="EMBL" id="MBN8743670.1"/>
    </source>
</evidence>
<dbReference type="PROSITE" id="PS52016">
    <property type="entry name" value="TONB_DEPENDENT_REC_3"/>
    <property type="match status" value="1"/>
</dbReference>
<evidence type="ECO:0000256" key="5">
    <source>
        <dbReference type="ARBA" id="ARBA00022692"/>
    </source>
</evidence>
<keyword evidence="3 11" id="KW-0813">Transport</keyword>
<protein>
    <submittedName>
        <fullName evidence="16">TonB-dependent receptor</fullName>
    </submittedName>
</protein>
<dbReference type="Pfam" id="PF07715">
    <property type="entry name" value="Plug"/>
    <property type="match status" value="1"/>
</dbReference>
<keyword evidence="8 11" id="KW-0472">Membrane</keyword>
<comment type="subcellular location">
    <subcellularLocation>
        <location evidence="1 11">Cell outer membrane</location>
        <topology evidence="1 11">Multi-pass membrane protein</topology>
    </subcellularLocation>
</comment>
<gene>
    <name evidence="16" type="ORF">J0I24_05115</name>
</gene>
<keyword evidence="10 11" id="KW-0998">Cell outer membrane</keyword>
<dbReference type="SUPFAM" id="SSF56935">
    <property type="entry name" value="Porins"/>
    <property type="match status" value="1"/>
</dbReference>
<evidence type="ECO:0000256" key="1">
    <source>
        <dbReference type="ARBA" id="ARBA00004571"/>
    </source>
</evidence>
<evidence type="ECO:0000313" key="17">
    <source>
        <dbReference type="Proteomes" id="UP000664800"/>
    </source>
</evidence>
<comment type="caution">
    <text evidence="16">The sequence shown here is derived from an EMBL/GenBank/DDBJ whole genome shotgun (WGS) entry which is preliminary data.</text>
</comment>
<evidence type="ECO:0000259" key="14">
    <source>
        <dbReference type="Pfam" id="PF00593"/>
    </source>
</evidence>
<dbReference type="InterPro" id="IPR012910">
    <property type="entry name" value="Plug_dom"/>
</dbReference>
<dbReference type="AlphaFoldDB" id="A0A8I1MTS5"/>
<proteinExistence type="inferred from homology"/>
<evidence type="ECO:0000259" key="15">
    <source>
        <dbReference type="Pfam" id="PF07715"/>
    </source>
</evidence>
<evidence type="ECO:0000256" key="10">
    <source>
        <dbReference type="ARBA" id="ARBA00023237"/>
    </source>
</evidence>
<accession>A0A8I1MTS5</accession>
<dbReference type="PANTHER" id="PTHR30069">
    <property type="entry name" value="TONB-DEPENDENT OUTER MEMBRANE RECEPTOR"/>
    <property type="match status" value="1"/>
</dbReference>
<dbReference type="GO" id="GO:0015344">
    <property type="term" value="F:siderophore uptake transmembrane transporter activity"/>
    <property type="evidence" value="ECO:0007669"/>
    <property type="project" value="TreeGrafter"/>
</dbReference>
<evidence type="ECO:0000256" key="4">
    <source>
        <dbReference type="ARBA" id="ARBA00022452"/>
    </source>
</evidence>
<evidence type="ECO:0000256" key="12">
    <source>
        <dbReference type="RuleBase" id="RU003357"/>
    </source>
</evidence>
<feature type="chain" id="PRO_5034644462" evidence="13">
    <location>
        <begin position="38"/>
        <end position="694"/>
    </location>
</feature>
<evidence type="ECO:0000256" key="9">
    <source>
        <dbReference type="ARBA" id="ARBA00023170"/>
    </source>
</evidence>
<keyword evidence="9 16" id="KW-0675">Receptor</keyword>
<dbReference type="InterPro" id="IPR036942">
    <property type="entry name" value="Beta-barrel_TonB_sf"/>
</dbReference>
<evidence type="ECO:0000256" key="7">
    <source>
        <dbReference type="ARBA" id="ARBA00023077"/>
    </source>
</evidence>
<dbReference type="InterPro" id="IPR000531">
    <property type="entry name" value="Beta-barrel_TonB"/>
</dbReference>
<dbReference type="Gene3D" id="2.40.170.20">
    <property type="entry name" value="TonB-dependent receptor, beta-barrel domain"/>
    <property type="match status" value="1"/>
</dbReference>
<keyword evidence="7 12" id="KW-0798">TonB box</keyword>
<keyword evidence="4 11" id="KW-1134">Transmembrane beta strand</keyword>
<dbReference type="GO" id="GO:0044718">
    <property type="term" value="P:siderophore transmembrane transport"/>
    <property type="evidence" value="ECO:0007669"/>
    <property type="project" value="TreeGrafter"/>
</dbReference>
<dbReference type="CDD" id="cd01347">
    <property type="entry name" value="ligand_gated_channel"/>
    <property type="match status" value="1"/>
</dbReference>
<dbReference type="Proteomes" id="UP000664800">
    <property type="component" value="Unassembled WGS sequence"/>
</dbReference>
<feature type="signal peptide" evidence="13">
    <location>
        <begin position="1"/>
        <end position="37"/>
    </location>
</feature>
<dbReference type="Gene3D" id="2.170.130.10">
    <property type="entry name" value="TonB-dependent receptor, plug domain"/>
    <property type="match status" value="1"/>
</dbReference>
<comment type="similarity">
    <text evidence="2 11 12">Belongs to the TonB-dependent receptor family.</text>
</comment>
<dbReference type="Pfam" id="PF00593">
    <property type="entry name" value="TonB_dep_Rec_b-barrel"/>
    <property type="match status" value="1"/>
</dbReference>
<dbReference type="GO" id="GO:0009279">
    <property type="term" value="C:cell outer membrane"/>
    <property type="evidence" value="ECO:0007669"/>
    <property type="project" value="UniProtKB-SubCell"/>
</dbReference>
<evidence type="ECO:0000256" key="8">
    <source>
        <dbReference type="ARBA" id="ARBA00023136"/>
    </source>
</evidence>
<evidence type="ECO:0000256" key="3">
    <source>
        <dbReference type="ARBA" id="ARBA00022448"/>
    </source>
</evidence>
<evidence type="ECO:0000256" key="11">
    <source>
        <dbReference type="PROSITE-ProRule" id="PRU01360"/>
    </source>
</evidence>
<name>A0A8I1MTS5_THIA3</name>
<dbReference type="InterPro" id="IPR037066">
    <property type="entry name" value="Plug_dom_sf"/>
</dbReference>
<sequence>MPRSRPARRQRPLQPVRPSLMPLLPLLAALHAASAAAQTPQAAQPVFQLGEVDVQAPAVSKPAPGGTSSNVVTQQQMLDRGALNVGEALGDLPGVTPVTLGQRGETQVNIRGFDSRQITLNIDGIPIYVPYDGNVDLSRLLTPGLSEIVVTKGLGSLMYGPNNMGGSINLITQAPSKKLEGTITGGLTANQHRLFGNDLSVQLGSRIDSRWYVQGGVASANRDGFPLSTAFKPVAAQPGGDRLNAASHDINANLKVGFTPNATDEYALGLYTVNSDKDSPPYTGNTKVTGQPVRYWQWPQWNKQSYYYIGNTALGAGYLKTRLYHDTFDNELISFDNARYNSTQKPYAFNSQYRDFSNGATVELGQPLGTQNFLKLGLFYKQDVHRESNLATQAQPYQTPWLHFEAHTYALGFENAYKPTTADTLTFGYRRDEHRFDQAEQYTNKAQTQIGPMPTSPRVGANNAQIVWRHKLSPHTELRAGIGRKTRFPSIKEVYSYRLGQAIPNPALGPEQALNREVGVSGVMLGGVKYDAAVYWDSIKDVIESVATSTPGISQAQNVGTATNKGLDLSVQAPIGNAWIASVAYSYLDATLGAHGLVATNAPRHWADLGVSWLPGDATTLSAHVQAASSRQTTTDGKQPVAGFAVVNLRWTQRLAPRLTLYTNLNNAFDRNYQLSEGFPMPGRELRVQLQYKL</sequence>
<evidence type="ECO:0000256" key="6">
    <source>
        <dbReference type="ARBA" id="ARBA00022729"/>
    </source>
</evidence>
<evidence type="ECO:0000256" key="2">
    <source>
        <dbReference type="ARBA" id="ARBA00009810"/>
    </source>
</evidence>
<organism evidence="16 17">
    <name type="scientific">Thiomonas arsenitoxydans (strain DSM 22701 / CIP 110005 / 3As)</name>
    <dbReference type="NCBI Taxonomy" id="426114"/>
    <lineage>
        <taxon>Bacteria</taxon>
        <taxon>Pseudomonadati</taxon>
        <taxon>Pseudomonadota</taxon>
        <taxon>Betaproteobacteria</taxon>
        <taxon>Burkholderiales</taxon>
        <taxon>Thiomonas</taxon>
    </lineage>
</organism>
<reference evidence="16" key="1">
    <citation type="submission" date="2021-02" db="EMBL/GenBank/DDBJ databases">
        <title>Thiocyanate and organic carbon inputs drive convergent selection for specific autotrophic Afipia and Thiobacillus strains within complex microbiomes.</title>
        <authorList>
            <person name="Huddy R.J."/>
            <person name="Sachdeva R."/>
            <person name="Kadzinga F."/>
            <person name="Kantor R.S."/>
            <person name="Harrison S.T.L."/>
            <person name="Banfield J.F."/>
        </authorList>
    </citation>
    <scope>NUCLEOTIDE SEQUENCE</scope>
    <source>
        <strain evidence="16">SCN18_13_7_16_R3_B_64_19</strain>
    </source>
</reference>
<keyword evidence="5 11" id="KW-0812">Transmembrane</keyword>
<evidence type="ECO:0000256" key="13">
    <source>
        <dbReference type="SAM" id="SignalP"/>
    </source>
</evidence>
<dbReference type="EMBL" id="JAFKMR010000013">
    <property type="protein sequence ID" value="MBN8743670.1"/>
    <property type="molecule type" value="Genomic_DNA"/>
</dbReference>